<dbReference type="GO" id="GO:0000287">
    <property type="term" value="F:magnesium ion binding"/>
    <property type="evidence" value="ECO:0007669"/>
    <property type="project" value="InterPro"/>
</dbReference>
<dbReference type="CDD" id="cd02002">
    <property type="entry name" value="TPP_BFDC"/>
    <property type="match status" value="1"/>
</dbReference>
<evidence type="ECO:0000256" key="1">
    <source>
        <dbReference type="ARBA" id="ARBA00007812"/>
    </source>
</evidence>
<feature type="domain" description="Thiamine pyrophosphate enzyme N-terminal TPP-binding" evidence="7">
    <location>
        <begin position="38"/>
        <end position="140"/>
    </location>
</feature>
<comment type="similarity">
    <text evidence="1 3">Belongs to the TPP enzyme family.</text>
</comment>
<keyword evidence="2 3" id="KW-0786">Thiamine pyrophosphate</keyword>
<feature type="compositionally biased region" description="Pro residues" evidence="4">
    <location>
        <begin position="366"/>
        <end position="385"/>
    </location>
</feature>
<dbReference type="SUPFAM" id="SSF52518">
    <property type="entry name" value="Thiamin diphosphate-binding fold (THDP-binding)"/>
    <property type="match status" value="2"/>
</dbReference>
<dbReference type="CDD" id="cd07035">
    <property type="entry name" value="TPP_PYR_POX_like"/>
    <property type="match status" value="1"/>
</dbReference>
<dbReference type="Pfam" id="PF02775">
    <property type="entry name" value="TPP_enzyme_C"/>
    <property type="match status" value="1"/>
</dbReference>
<keyword evidence="9" id="KW-1185">Reference proteome</keyword>
<dbReference type="PANTHER" id="PTHR18968">
    <property type="entry name" value="THIAMINE PYROPHOSPHATE ENZYMES"/>
    <property type="match status" value="1"/>
</dbReference>
<evidence type="ECO:0000259" key="6">
    <source>
        <dbReference type="Pfam" id="PF02775"/>
    </source>
</evidence>
<dbReference type="Gene3D" id="3.40.50.1220">
    <property type="entry name" value="TPP-binding domain"/>
    <property type="match status" value="1"/>
</dbReference>
<dbReference type="GO" id="GO:0050660">
    <property type="term" value="F:flavin adenine dinucleotide binding"/>
    <property type="evidence" value="ECO:0007669"/>
    <property type="project" value="TreeGrafter"/>
</dbReference>
<name>A0A2T0Q7L7_9ACTN</name>
<feature type="domain" description="Thiamine pyrophosphate enzyme TPP-binding" evidence="6">
    <location>
        <begin position="420"/>
        <end position="559"/>
    </location>
</feature>
<dbReference type="SUPFAM" id="SSF52467">
    <property type="entry name" value="DHS-like NAD/FAD-binding domain"/>
    <property type="match status" value="1"/>
</dbReference>
<dbReference type="InterPro" id="IPR012000">
    <property type="entry name" value="Thiamin_PyroP_enz_cen_dom"/>
</dbReference>
<dbReference type="Proteomes" id="UP000237846">
    <property type="component" value="Unassembled WGS sequence"/>
</dbReference>
<gene>
    <name evidence="8" type="ORF">CLV72_103442</name>
</gene>
<evidence type="ECO:0000256" key="2">
    <source>
        <dbReference type="ARBA" id="ARBA00023052"/>
    </source>
</evidence>
<evidence type="ECO:0000313" key="9">
    <source>
        <dbReference type="Proteomes" id="UP000237846"/>
    </source>
</evidence>
<dbReference type="InterPro" id="IPR029061">
    <property type="entry name" value="THDP-binding"/>
</dbReference>
<dbReference type="InterPro" id="IPR011766">
    <property type="entry name" value="TPP_enzyme_TPP-bd"/>
</dbReference>
<dbReference type="EMBL" id="PVZC01000003">
    <property type="protein sequence ID" value="PRX99835.1"/>
    <property type="molecule type" value="Genomic_DNA"/>
</dbReference>
<feature type="domain" description="Thiamine pyrophosphate enzyme central" evidence="5">
    <location>
        <begin position="223"/>
        <end position="358"/>
    </location>
</feature>
<evidence type="ECO:0000256" key="3">
    <source>
        <dbReference type="RuleBase" id="RU362132"/>
    </source>
</evidence>
<proteinExistence type="inferred from homology"/>
<dbReference type="Pfam" id="PF02776">
    <property type="entry name" value="TPP_enzyme_N"/>
    <property type="match status" value="1"/>
</dbReference>
<dbReference type="InterPro" id="IPR012001">
    <property type="entry name" value="Thiamin_PyroP_enz_TPP-bd_dom"/>
</dbReference>
<dbReference type="GO" id="GO:0030976">
    <property type="term" value="F:thiamine pyrophosphate binding"/>
    <property type="evidence" value="ECO:0007669"/>
    <property type="project" value="InterPro"/>
</dbReference>
<organism evidence="8 9">
    <name type="scientific">Allonocardiopsis opalescens</name>
    <dbReference type="NCBI Taxonomy" id="1144618"/>
    <lineage>
        <taxon>Bacteria</taxon>
        <taxon>Bacillati</taxon>
        <taxon>Actinomycetota</taxon>
        <taxon>Actinomycetes</taxon>
        <taxon>Streptosporangiales</taxon>
        <taxon>Allonocardiopsis</taxon>
    </lineage>
</organism>
<dbReference type="PANTHER" id="PTHR18968:SF133">
    <property type="entry name" value="BENZOYLFORMATE DECARBOXYLASE"/>
    <property type="match status" value="1"/>
</dbReference>
<sequence>MDGGPAGGSAVDGRIDRAGRGGAAVSGGAAGGAGAVRTVRGAVFDVLRRHGLTTVFANPGSTEVALLTDLPEDLRFVLALHEGSVVGMATGWAIARERPALALLHTTAGLGNAVGALATARVNRAPLVVLVGQQDRRHLALEPFLTGRLAGLAGDYPVRVEQPARAQDVPGAVGRACHEAVHGGGPALVIVPMDDWAAPFPDDEPPAAALAVHRVAAVDGADVARVAALLDEARAPALVVGAGADGAAAWAALTRLAERLHAPVWQESFGARAGFPQDHPLFAGHLPADRPRLRAALAGHDLVLTVGTAVWRQYPYTPGPLAPPGTRLVAVTADPAEAHRSPVDLAVLAPVAPFAARLAAHVTPRPGRPPAPGRPTAPAEPPPDGGPLRPAQVFAALGARLDAATVLVEETPSSRPALHALVPARAPLGFLSAAMGGLGFALPAATGVRMALPGRPVVAVVGDGSALYQVQALWSAARYGAGVLFVVLSNGRYAVMDRLAERHGGKPPWPDFAEVSVAALARGLGCPARRVDRHDELVAVLDEVVPTLAERAEPLLLDVAVLADPDFQP</sequence>
<feature type="region of interest" description="Disordered" evidence="4">
    <location>
        <begin position="362"/>
        <end position="389"/>
    </location>
</feature>
<evidence type="ECO:0000259" key="7">
    <source>
        <dbReference type="Pfam" id="PF02776"/>
    </source>
</evidence>
<accession>A0A2T0Q7L7</accession>
<protein>
    <submittedName>
        <fullName evidence="8">Benzoylformate decarboxylase</fullName>
    </submittedName>
</protein>
<dbReference type="InterPro" id="IPR045229">
    <property type="entry name" value="TPP_enz"/>
</dbReference>
<dbReference type="Pfam" id="PF00205">
    <property type="entry name" value="TPP_enzyme_M"/>
    <property type="match status" value="1"/>
</dbReference>
<dbReference type="InterPro" id="IPR029035">
    <property type="entry name" value="DHS-like_NAD/FAD-binding_dom"/>
</dbReference>
<evidence type="ECO:0000256" key="4">
    <source>
        <dbReference type="SAM" id="MobiDB-lite"/>
    </source>
</evidence>
<evidence type="ECO:0000259" key="5">
    <source>
        <dbReference type="Pfam" id="PF00205"/>
    </source>
</evidence>
<dbReference type="AlphaFoldDB" id="A0A2T0Q7L7"/>
<comment type="caution">
    <text evidence="8">The sequence shown here is derived from an EMBL/GenBank/DDBJ whole genome shotgun (WGS) entry which is preliminary data.</text>
</comment>
<evidence type="ECO:0000313" key="8">
    <source>
        <dbReference type="EMBL" id="PRX99835.1"/>
    </source>
</evidence>
<reference evidence="8 9" key="1">
    <citation type="submission" date="2018-03" db="EMBL/GenBank/DDBJ databases">
        <title>Genomic Encyclopedia of Archaeal and Bacterial Type Strains, Phase II (KMG-II): from individual species to whole genera.</title>
        <authorList>
            <person name="Goeker M."/>
        </authorList>
    </citation>
    <scope>NUCLEOTIDE SEQUENCE [LARGE SCALE GENOMIC DNA]</scope>
    <source>
        <strain evidence="8 9">DSM 45601</strain>
    </source>
</reference>
<dbReference type="Gene3D" id="3.40.50.970">
    <property type="match status" value="2"/>
</dbReference>
<dbReference type="GO" id="GO:0003984">
    <property type="term" value="F:acetolactate synthase activity"/>
    <property type="evidence" value="ECO:0007669"/>
    <property type="project" value="TreeGrafter"/>
</dbReference>